<gene>
    <name evidence="4" type="ORF">MNBD_IGNAVI01-1672</name>
</gene>
<dbReference type="SUPFAM" id="SSF56988">
    <property type="entry name" value="Anthrax protective antigen"/>
    <property type="match status" value="1"/>
</dbReference>
<organism evidence="4">
    <name type="scientific">hydrothermal vent metagenome</name>
    <dbReference type="NCBI Taxonomy" id="652676"/>
    <lineage>
        <taxon>unclassified sequences</taxon>
        <taxon>metagenomes</taxon>
        <taxon>ecological metagenomes</taxon>
    </lineage>
</organism>
<dbReference type="Pfam" id="PF07691">
    <property type="entry name" value="PA14"/>
    <property type="match status" value="1"/>
</dbReference>
<proteinExistence type="predicted"/>
<evidence type="ECO:0000259" key="3">
    <source>
        <dbReference type="PROSITE" id="PS51820"/>
    </source>
</evidence>
<dbReference type="Gene3D" id="3.90.182.10">
    <property type="entry name" value="Toxin - Anthrax Protective Antigen,domain 1"/>
    <property type="match status" value="1"/>
</dbReference>
<evidence type="ECO:0000256" key="1">
    <source>
        <dbReference type="ARBA" id="ARBA00022801"/>
    </source>
</evidence>
<dbReference type="GO" id="GO:0016787">
    <property type="term" value="F:hydrolase activity"/>
    <property type="evidence" value="ECO:0007669"/>
    <property type="project" value="UniProtKB-KW"/>
</dbReference>
<protein>
    <recommendedName>
        <fullName evidence="3">PA14 domain-containing protein</fullName>
    </recommendedName>
</protein>
<dbReference type="InterPro" id="IPR037524">
    <property type="entry name" value="PA14/GLEYA"/>
</dbReference>
<evidence type="ECO:0000256" key="2">
    <source>
        <dbReference type="SAM" id="Coils"/>
    </source>
</evidence>
<reference evidence="4" key="1">
    <citation type="submission" date="2018-06" db="EMBL/GenBank/DDBJ databases">
        <authorList>
            <person name="Zhirakovskaya E."/>
        </authorList>
    </citation>
    <scope>NUCLEOTIDE SEQUENCE</scope>
</reference>
<name>A0A3B1BVM8_9ZZZZ</name>
<accession>A0A3B1BVM8</accession>
<dbReference type="SMART" id="SM00758">
    <property type="entry name" value="PA14"/>
    <property type="match status" value="1"/>
</dbReference>
<feature type="domain" description="PA14" evidence="3">
    <location>
        <begin position="676"/>
        <end position="808"/>
    </location>
</feature>
<dbReference type="SUPFAM" id="SSF55545">
    <property type="entry name" value="beta-N-acetylhexosaminidase-like domain"/>
    <property type="match status" value="1"/>
</dbReference>
<dbReference type="InterPro" id="IPR011658">
    <property type="entry name" value="PA14_dom"/>
</dbReference>
<dbReference type="PROSITE" id="PS51820">
    <property type="entry name" value="PA14"/>
    <property type="match status" value="1"/>
</dbReference>
<sequence length="830" mass="96623">MKLRSKITLILLFIAAYMGCKESTDICLDKSSKVKYGKEIIVETLKNINSMDSVKIITSLNKSLTVSREAYKLKMNKKEISISGGGEAGILYGCLEAEEQIEKNKSLPVDLSISDSPVMKWRGISLQLMKLGEYNYAITPEEFPFFYDKALWKEFLDFMLDQRFNYIVLWNGHPFDYFVKFDKFKEAQSGMTDDQIQQNHDMLKWLIAEGAKRNIKYFFEFYNINTSVFYQKAHNLPRQIAVPTPELAAYTEYSIKKFVSEFPEVGLFVTPGEGLERKYSDDWINNVIFKAVKSTGYTPTIFMRAWFFDLKHARKIVNNYSDLYFVRKFNVEMIADTRVDPENKEWAKLNGNFIVNIHLSANLEPFRWNPPSFIKAIVKNNIESGANGIHLHPRKAWRWPYGSDSGNKKYQWKRDTLFFTAWSRYSWNPNRNKLSDHEYWVNLLTERYGNEKAAKYFLESFEAGADVLPALQRLIWLGYDNHTIVTAGATLVQLQNSKGIPFLSIKPTLRISEYIEALKMGKKITGETPIDFVARKVNEAKESLQKADLAAKSATHNLDEANRIVKDAEAILYSAEYYCHKLKALKAWILLDEGIEPEKNKNMFIKFLSKSVYDYSSLCKTTEKTYESTSDVPAKHPVRFKKTPYHWKDLLPLYKKELAIYKNEIDVRRNSDFYKPRINGLAGIFYSEPNFVDAEKPNPADEIDFDWYGDKEIGRHWSIEWVGYLKAPKNGNAEIILSADRDVKINIGDRVIKFEASKFKERTESIQFKKDEFYPLEIYYDHSGGEGGFIKLEWRWNGHPKEIIPNKYLFHSEAQYNKTRLLAELIKEMK</sequence>
<keyword evidence="1" id="KW-0378">Hydrolase</keyword>
<keyword evidence="2" id="KW-0175">Coiled coil</keyword>
<dbReference type="AlphaFoldDB" id="A0A3B1BVM8"/>
<feature type="coiled-coil region" evidence="2">
    <location>
        <begin position="537"/>
        <end position="571"/>
    </location>
</feature>
<evidence type="ECO:0000313" key="4">
    <source>
        <dbReference type="EMBL" id="VAX22366.1"/>
    </source>
</evidence>
<dbReference type="InterPro" id="IPR029018">
    <property type="entry name" value="Hex-like_dom2"/>
</dbReference>
<dbReference type="EMBL" id="UOGD01000223">
    <property type="protein sequence ID" value="VAX22366.1"/>
    <property type="molecule type" value="Genomic_DNA"/>
</dbReference>